<evidence type="ECO:0000313" key="2">
    <source>
        <dbReference type="Proteomes" id="UP001161390"/>
    </source>
</evidence>
<dbReference type="Proteomes" id="UP001161390">
    <property type="component" value="Unassembled WGS sequence"/>
</dbReference>
<comment type="caution">
    <text evidence="1">The sequence shown here is derived from an EMBL/GenBank/DDBJ whole genome shotgun (WGS) entry which is preliminary data.</text>
</comment>
<dbReference type="RefSeq" id="WP_284371884.1">
    <property type="nucleotide sequence ID" value="NZ_BSNJ01000004.1"/>
</dbReference>
<gene>
    <name evidence="1" type="ORF">GCM10007854_18400</name>
</gene>
<evidence type="ECO:0000313" key="1">
    <source>
        <dbReference type="EMBL" id="GLQ20885.1"/>
    </source>
</evidence>
<accession>A0ABQ5V2J4</accession>
<organism evidence="1 2">
    <name type="scientific">Algimonas porphyrae</name>
    <dbReference type="NCBI Taxonomy" id="1128113"/>
    <lineage>
        <taxon>Bacteria</taxon>
        <taxon>Pseudomonadati</taxon>
        <taxon>Pseudomonadota</taxon>
        <taxon>Alphaproteobacteria</taxon>
        <taxon>Maricaulales</taxon>
        <taxon>Robiginitomaculaceae</taxon>
        <taxon>Algimonas</taxon>
    </lineage>
</organism>
<dbReference type="EMBL" id="BSNJ01000004">
    <property type="protein sequence ID" value="GLQ20885.1"/>
    <property type="molecule type" value="Genomic_DNA"/>
</dbReference>
<keyword evidence="2" id="KW-1185">Reference proteome</keyword>
<sequence>MDYDDFDFLLMGDDLWTGPEDNQFFPPETGGVGDASTRVTDFDPFSDFGSITVTNAIEGVTKVLSVAHNNGIDGDPVAIKQIATTAGAQLSVGNLLLS</sequence>
<reference evidence="1" key="1">
    <citation type="journal article" date="2014" name="Int. J. Syst. Evol. Microbiol.">
        <title>Complete genome of a new Firmicutes species belonging to the dominant human colonic microbiota ('Ruminococcus bicirculans') reveals two chromosomes and a selective capacity to utilize plant glucans.</title>
        <authorList>
            <consortium name="NISC Comparative Sequencing Program"/>
            <person name="Wegmann U."/>
            <person name="Louis P."/>
            <person name="Goesmann A."/>
            <person name="Henrissat B."/>
            <person name="Duncan S.H."/>
            <person name="Flint H.J."/>
        </authorList>
    </citation>
    <scope>NUCLEOTIDE SEQUENCE</scope>
    <source>
        <strain evidence="1">NBRC 108216</strain>
    </source>
</reference>
<reference evidence="1" key="2">
    <citation type="submission" date="2023-01" db="EMBL/GenBank/DDBJ databases">
        <title>Draft genome sequence of Algimonas porphyrae strain NBRC 108216.</title>
        <authorList>
            <person name="Sun Q."/>
            <person name="Mori K."/>
        </authorList>
    </citation>
    <scope>NUCLEOTIDE SEQUENCE</scope>
    <source>
        <strain evidence="1">NBRC 108216</strain>
    </source>
</reference>
<protein>
    <submittedName>
        <fullName evidence="1">Uncharacterized protein</fullName>
    </submittedName>
</protein>
<name>A0ABQ5V2J4_9PROT</name>
<proteinExistence type="predicted"/>